<evidence type="ECO:0000313" key="14">
    <source>
        <dbReference type="Proteomes" id="UP000008291"/>
    </source>
</evidence>
<keyword evidence="7" id="KW-0227">DNA damage</keyword>
<evidence type="ECO:0000256" key="10">
    <source>
        <dbReference type="ARBA" id="ARBA00023014"/>
    </source>
</evidence>
<keyword evidence="6" id="KW-0479">Metal-binding</keyword>
<dbReference type="EMBL" id="CP000116">
    <property type="protein sequence ID" value="AAZ97676.1"/>
    <property type="molecule type" value="Genomic_DNA"/>
</dbReference>
<keyword evidence="11" id="KW-0234">DNA repair</keyword>
<dbReference type="SMART" id="SM00986">
    <property type="entry name" value="UDG"/>
    <property type="match status" value="1"/>
</dbReference>
<keyword evidence="8" id="KW-0378">Hydrolase</keyword>
<comment type="catalytic activity">
    <reaction evidence="1">
        <text>Hydrolyzes single-stranded DNA or mismatched double-stranded DNA and polynucleotides, releasing free uracil.</text>
        <dbReference type="EC" id="3.2.2.27"/>
    </reaction>
</comment>
<dbReference type="SUPFAM" id="SSF52141">
    <property type="entry name" value="Uracil-DNA glycosylase-like"/>
    <property type="match status" value="1"/>
</dbReference>
<dbReference type="OrthoDB" id="5290748at2"/>
<dbReference type="SMART" id="SM00987">
    <property type="entry name" value="UreE_C"/>
    <property type="match status" value="1"/>
</dbReference>
<dbReference type="GO" id="GO:0004844">
    <property type="term" value="F:uracil DNA N-glycosylase activity"/>
    <property type="evidence" value="ECO:0007669"/>
    <property type="project" value="UniProtKB-EC"/>
</dbReference>
<dbReference type="Pfam" id="PF03167">
    <property type="entry name" value="UDG"/>
    <property type="match status" value="1"/>
</dbReference>
<dbReference type="GO" id="GO:0051539">
    <property type="term" value="F:4 iron, 4 sulfur cluster binding"/>
    <property type="evidence" value="ECO:0007669"/>
    <property type="project" value="UniProtKB-KW"/>
</dbReference>
<protein>
    <recommendedName>
        <fullName evidence="4">Type-4 uracil-DNA glycosylase</fullName>
        <ecNumber evidence="3">3.2.2.27</ecNumber>
    </recommendedName>
</protein>
<dbReference type="AlphaFoldDB" id="Q3SI57"/>
<dbReference type="STRING" id="292415.Tbd_1723"/>
<dbReference type="InterPro" id="IPR036895">
    <property type="entry name" value="Uracil-DNA_glycosylase-like_sf"/>
</dbReference>
<dbReference type="EC" id="3.2.2.27" evidence="3"/>
<feature type="domain" description="Uracil-DNA glycosylase-like" evidence="12">
    <location>
        <begin position="57"/>
        <end position="204"/>
    </location>
</feature>
<dbReference type="eggNOG" id="COG1573">
    <property type="taxonomic scope" value="Bacteria"/>
</dbReference>
<reference evidence="13 14" key="1">
    <citation type="journal article" date="2006" name="J. Bacteriol.">
        <title>The genome sequence of the obligately chemolithoautotrophic, facultatively anaerobic bacterium Thiobacillus denitrificans.</title>
        <authorList>
            <person name="Beller H.R."/>
            <person name="Chain P.S."/>
            <person name="Letain T.E."/>
            <person name="Chakicherla A."/>
            <person name="Larimer F.W."/>
            <person name="Richardson P.M."/>
            <person name="Coleman M.A."/>
            <person name="Wood A.P."/>
            <person name="Kelly D.P."/>
        </authorList>
    </citation>
    <scope>NUCLEOTIDE SEQUENCE [LARGE SCALE GENOMIC DNA]</scope>
    <source>
        <strain evidence="13 14">ATCC 25259</strain>
    </source>
</reference>
<evidence type="ECO:0000256" key="9">
    <source>
        <dbReference type="ARBA" id="ARBA00023004"/>
    </source>
</evidence>
<evidence type="ECO:0000313" key="13">
    <source>
        <dbReference type="EMBL" id="AAZ97676.1"/>
    </source>
</evidence>
<evidence type="ECO:0000256" key="2">
    <source>
        <dbReference type="ARBA" id="ARBA00006521"/>
    </source>
</evidence>
<evidence type="ECO:0000256" key="7">
    <source>
        <dbReference type="ARBA" id="ARBA00022763"/>
    </source>
</evidence>
<gene>
    <name evidence="13" type="ordered locus">Tbd_1723</name>
</gene>
<evidence type="ECO:0000256" key="1">
    <source>
        <dbReference type="ARBA" id="ARBA00001400"/>
    </source>
</evidence>
<evidence type="ECO:0000256" key="8">
    <source>
        <dbReference type="ARBA" id="ARBA00022801"/>
    </source>
</evidence>
<dbReference type="GO" id="GO:0006281">
    <property type="term" value="P:DNA repair"/>
    <property type="evidence" value="ECO:0007669"/>
    <property type="project" value="UniProtKB-KW"/>
</dbReference>
<dbReference type="InterPro" id="IPR005122">
    <property type="entry name" value="Uracil-DNA_glycosylase-like"/>
</dbReference>
<dbReference type="HOGENOM" id="CLU_044815_1_0_4"/>
<dbReference type="CDD" id="cd10030">
    <property type="entry name" value="UDG-F4_TTUDGA_SPO1dp_like"/>
    <property type="match status" value="1"/>
</dbReference>
<keyword evidence="5" id="KW-0004">4Fe-4S</keyword>
<evidence type="ECO:0000259" key="12">
    <source>
        <dbReference type="SMART" id="SM00986"/>
    </source>
</evidence>
<name>Q3SI57_THIDA</name>
<dbReference type="PANTHER" id="PTHR33693:SF1">
    <property type="entry name" value="TYPE-4 URACIL-DNA GLYCOSYLASE"/>
    <property type="match status" value="1"/>
</dbReference>
<evidence type="ECO:0000256" key="11">
    <source>
        <dbReference type="ARBA" id="ARBA00023204"/>
    </source>
</evidence>
<dbReference type="InterPro" id="IPR051536">
    <property type="entry name" value="UDG_Type-4/5"/>
</dbReference>
<dbReference type="NCBIfam" id="TIGR00758">
    <property type="entry name" value="UDG_fam4"/>
    <property type="match status" value="1"/>
</dbReference>
<keyword evidence="9" id="KW-0408">Iron</keyword>
<dbReference type="Gene3D" id="3.40.470.10">
    <property type="entry name" value="Uracil-DNA glycosylase-like domain"/>
    <property type="match status" value="1"/>
</dbReference>
<dbReference type="Proteomes" id="UP000008291">
    <property type="component" value="Chromosome"/>
</dbReference>
<evidence type="ECO:0000256" key="5">
    <source>
        <dbReference type="ARBA" id="ARBA00022485"/>
    </source>
</evidence>
<proteinExistence type="inferred from homology"/>
<organism evidence="13 14">
    <name type="scientific">Thiobacillus denitrificans (strain ATCC 25259 / T1)</name>
    <dbReference type="NCBI Taxonomy" id="292415"/>
    <lineage>
        <taxon>Bacteria</taxon>
        <taxon>Pseudomonadati</taxon>
        <taxon>Pseudomonadota</taxon>
        <taxon>Betaproteobacteria</taxon>
        <taxon>Nitrosomonadales</taxon>
        <taxon>Thiobacillaceae</taxon>
        <taxon>Thiobacillus</taxon>
    </lineage>
</organism>
<comment type="similarity">
    <text evidence="2">Belongs to the uracil-DNA glycosylase (UDG) superfamily. Type 4 (UDGa) family.</text>
</comment>
<dbReference type="InterPro" id="IPR005273">
    <property type="entry name" value="Ura-DNA_glyco_family4"/>
</dbReference>
<evidence type="ECO:0000256" key="3">
    <source>
        <dbReference type="ARBA" id="ARBA00012030"/>
    </source>
</evidence>
<dbReference type="PANTHER" id="PTHR33693">
    <property type="entry name" value="TYPE-5 URACIL-DNA GLYCOSYLASE"/>
    <property type="match status" value="1"/>
</dbReference>
<keyword evidence="14" id="KW-1185">Reference proteome</keyword>
<evidence type="ECO:0000256" key="4">
    <source>
        <dbReference type="ARBA" id="ARBA00019403"/>
    </source>
</evidence>
<accession>Q3SI57</accession>
<sequence>MLSRDDVYKELGIAPAWRLRDTASEARAPVCGWEQLSDAVAHCTRCRLAATRTQGVLGVGDREADWLVVGEAPGADEDRLGEPFVGKAGKLLDAMLASIGIARGDNVYITNVLKSRPPGNRDPEADEVAACMPYLLAQIDLVKPKLILALGRFAAQSLLATDAALGSLRGRVHSFQNIPLVVTYHPAYLLRNLPDKARAWEDLCLARRTIQRL</sequence>
<dbReference type="GO" id="GO:0046872">
    <property type="term" value="F:metal ion binding"/>
    <property type="evidence" value="ECO:0007669"/>
    <property type="project" value="UniProtKB-KW"/>
</dbReference>
<evidence type="ECO:0000256" key="6">
    <source>
        <dbReference type="ARBA" id="ARBA00022723"/>
    </source>
</evidence>
<dbReference type="RefSeq" id="WP_011312235.1">
    <property type="nucleotide sequence ID" value="NC_007404.1"/>
</dbReference>
<dbReference type="KEGG" id="tbd:Tbd_1723"/>
<keyword evidence="10" id="KW-0411">Iron-sulfur</keyword>